<keyword evidence="1" id="KW-0812">Transmembrane</keyword>
<feature type="transmembrane region" description="Helical" evidence="1">
    <location>
        <begin position="12"/>
        <end position="32"/>
    </location>
</feature>
<dbReference type="EMBL" id="JARXVE010000007">
    <property type="protein sequence ID" value="MDH6197737.1"/>
    <property type="molecule type" value="Genomic_DNA"/>
</dbReference>
<name>A0ABT6L456_9MYCO</name>
<reference evidence="2 3" key="1">
    <citation type="submission" date="2023-04" db="EMBL/GenBank/DDBJ databases">
        <title>Forest soil microbial communities from Buena Vista Peninsula, Colon Province, Panama.</title>
        <authorList>
            <person name="Bouskill N."/>
        </authorList>
    </citation>
    <scope>NUCLEOTIDE SEQUENCE [LARGE SCALE GENOMIC DNA]</scope>
    <source>
        <strain evidence="2 3">AC80</strain>
    </source>
</reference>
<evidence type="ECO:0000313" key="3">
    <source>
        <dbReference type="Proteomes" id="UP001160130"/>
    </source>
</evidence>
<organism evidence="2 3">
    <name type="scientific">Mycolicibacterium frederiksbergense</name>
    <dbReference type="NCBI Taxonomy" id="117567"/>
    <lineage>
        <taxon>Bacteria</taxon>
        <taxon>Bacillati</taxon>
        <taxon>Actinomycetota</taxon>
        <taxon>Actinomycetes</taxon>
        <taxon>Mycobacteriales</taxon>
        <taxon>Mycobacteriaceae</taxon>
        <taxon>Mycolicibacterium</taxon>
    </lineage>
</organism>
<evidence type="ECO:0000256" key="1">
    <source>
        <dbReference type="SAM" id="Phobius"/>
    </source>
</evidence>
<feature type="transmembrane region" description="Helical" evidence="1">
    <location>
        <begin position="52"/>
        <end position="70"/>
    </location>
</feature>
<dbReference type="Proteomes" id="UP001160130">
    <property type="component" value="Unassembled WGS sequence"/>
</dbReference>
<accession>A0ABT6L456</accession>
<sequence length="80" mass="9036">MLYSLMHGDLVAAARFNAVGLLALGLLGWAYVAWTRGRVSGRQIRSWQHHRWSAVAALVVVLVWFVVRNLPFAPFDSMRV</sequence>
<evidence type="ECO:0000313" key="2">
    <source>
        <dbReference type="EMBL" id="MDH6197737.1"/>
    </source>
</evidence>
<keyword evidence="1" id="KW-0472">Membrane</keyword>
<keyword evidence="1" id="KW-1133">Transmembrane helix</keyword>
<keyword evidence="3" id="KW-1185">Reference proteome</keyword>
<protein>
    <submittedName>
        <fullName evidence="2">Uncharacterized protein</fullName>
    </submittedName>
</protein>
<gene>
    <name evidence="2" type="ORF">M2272_004392</name>
</gene>
<proteinExistence type="predicted"/>
<comment type="caution">
    <text evidence="2">The sequence shown here is derived from an EMBL/GenBank/DDBJ whole genome shotgun (WGS) entry which is preliminary data.</text>
</comment>